<evidence type="ECO:0000313" key="2">
    <source>
        <dbReference type="Proteomes" id="UP000252582"/>
    </source>
</evidence>
<gene>
    <name evidence="1" type="ORF">DFR48_105113</name>
</gene>
<comment type="caution">
    <text evidence="1">The sequence shown here is derived from an EMBL/GenBank/DDBJ whole genome shotgun (WGS) entry which is preliminary data.</text>
</comment>
<dbReference type="PANTHER" id="PTHR43388">
    <property type="entry name" value="HYDROGENASE MATURATION FACTOR HOXX"/>
    <property type="match status" value="1"/>
</dbReference>
<dbReference type="EMBL" id="QPIX01000005">
    <property type="protein sequence ID" value="RCW24772.1"/>
    <property type="molecule type" value="Genomic_DNA"/>
</dbReference>
<dbReference type="AlphaFoldDB" id="A0A6I7HP07"/>
<dbReference type="PANTHER" id="PTHR43388:SF1">
    <property type="entry name" value="HYDROGENASE MATURATION FACTOR HOXX"/>
    <property type="match status" value="1"/>
</dbReference>
<accession>A0A6I7HP07</accession>
<keyword evidence="2" id="KW-1185">Reference proteome</keyword>
<dbReference type="InterPro" id="IPR036477">
    <property type="entry name" value="Formyl_transf_N_sf"/>
</dbReference>
<sequence length="150" mass="16936">MRILLLCQSFNLLLHRLHVELREEGRVVSVELDIHDDLTREMVDLFAPDVIVAPFLKRAIPEAVWSNVLCLAVHPGIEARLAADEEKKPLSAYRTEELAHMRRNFYGFDPSYHVARFDFIHKIAKSRTPATLAVHRAGDGGRQGGAGCRP</sequence>
<organism evidence="1 2">
    <name type="scientific">Ciceribacter lividus</name>
    <dbReference type="NCBI Taxonomy" id="1197950"/>
    <lineage>
        <taxon>Bacteria</taxon>
        <taxon>Pseudomonadati</taxon>
        <taxon>Pseudomonadota</taxon>
        <taxon>Alphaproteobacteria</taxon>
        <taxon>Hyphomicrobiales</taxon>
        <taxon>Rhizobiaceae</taxon>
        <taxon>Ciceribacter</taxon>
    </lineage>
</organism>
<protein>
    <submittedName>
        <fullName evidence="1">Uncharacterized protein</fullName>
    </submittedName>
</protein>
<dbReference type="SUPFAM" id="SSF53328">
    <property type="entry name" value="Formyltransferase"/>
    <property type="match status" value="1"/>
</dbReference>
<proteinExistence type="predicted"/>
<dbReference type="Proteomes" id="UP000252582">
    <property type="component" value="Unassembled WGS sequence"/>
</dbReference>
<dbReference type="InterPro" id="IPR047180">
    <property type="entry name" value="HoxX-like"/>
</dbReference>
<reference evidence="1 2" key="1">
    <citation type="submission" date="2018-07" db="EMBL/GenBank/DDBJ databases">
        <title>Genomic Encyclopedia of Type Strains, Phase IV (KMG-IV): sequencing the most valuable type-strain genomes for metagenomic binning, comparative biology and taxonomic classification.</title>
        <authorList>
            <person name="Goeker M."/>
        </authorList>
    </citation>
    <scope>NUCLEOTIDE SEQUENCE [LARGE SCALE GENOMIC DNA]</scope>
    <source>
        <strain evidence="1 2">DSM 25528</strain>
    </source>
</reference>
<dbReference type="RefSeq" id="WP_245415581.1">
    <property type="nucleotide sequence ID" value="NZ_QPIX01000005.1"/>
</dbReference>
<name>A0A6I7HP07_9HYPH</name>
<evidence type="ECO:0000313" key="1">
    <source>
        <dbReference type="EMBL" id="RCW24772.1"/>
    </source>
</evidence>